<dbReference type="GO" id="GO:0051301">
    <property type="term" value="P:cell division"/>
    <property type="evidence" value="ECO:0007669"/>
    <property type="project" value="UniProtKB-KW"/>
</dbReference>
<dbReference type="GO" id="GO:0008360">
    <property type="term" value="P:regulation of cell shape"/>
    <property type="evidence" value="ECO:0007669"/>
    <property type="project" value="UniProtKB-KW"/>
</dbReference>
<feature type="transmembrane region" description="Helical" evidence="12">
    <location>
        <begin position="99"/>
        <end position="117"/>
    </location>
</feature>
<feature type="binding site" evidence="14">
    <location>
        <position position="273"/>
    </location>
    <ligand>
        <name>Mg(2+)</name>
        <dbReference type="ChEBI" id="CHEBI:18420"/>
    </ligand>
</feature>
<proteinExistence type="inferred from homology"/>
<feature type="transmembrane region" description="Helical" evidence="12">
    <location>
        <begin position="344"/>
        <end position="363"/>
    </location>
</feature>
<name>A0A2Z4AD93_9BACT</name>
<keyword evidence="11 12" id="KW-0961">Cell wall biogenesis/degradation</keyword>
<dbReference type="PROSITE" id="PS01348">
    <property type="entry name" value="MRAY_2"/>
    <property type="match status" value="1"/>
</dbReference>
<dbReference type="KEGG" id="mtar:DF168_01401"/>
<evidence type="ECO:0000256" key="5">
    <source>
        <dbReference type="ARBA" id="ARBA00022692"/>
    </source>
</evidence>
<dbReference type="GO" id="GO:0008963">
    <property type="term" value="F:phospho-N-acetylmuramoyl-pentapeptide-transferase activity"/>
    <property type="evidence" value="ECO:0007669"/>
    <property type="project" value="UniProtKB-UniRule"/>
</dbReference>
<keyword evidence="10 12" id="KW-0131">Cell cycle</keyword>
<keyword evidence="6 12" id="KW-0133">Cell shape</keyword>
<feature type="transmembrane region" description="Helical" evidence="12">
    <location>
        <begin position="269"/>
        <end position="290"/>
    </location>
</feature>
<reference evidence="15 16" key="1">
    <citation type="submission" date="2018-06" db="EMBL/GenBank/DDBJ databases">
        <title>Draft Genome Sequence of a Novel Marine Bacterium Related to the Verrucomicrobia.</title>
        <authorList>
            <person name="Vosseberg J."/>
            <person name="Martijn J."/>
            <person name="Ettema T.J.G."/>
        </authorList>
    </citation>
    <scope>NUCLEOTIDE SEQUENCE [LARGE SCALE GENOMIC DNA]</scope>
    <source>
        <strain evidence="15">TARA_B100001123</strain>
    </source>
</reference>
<dbReference type="Proteomes" id="UP000247465">
    <property type="component" value="Chromosome"/>
</dbReference>
<dbReference type="HAMAP" id="MF_00038">
    <property type="entry name" value="MraY"/>
    <property type="match status" value="1"/>
</dbReference>
<feature type="binding site" evidence="14">
    <location>
        <position position="198"/>
    </location>
    <ligand>
        <name>Mg(2+)</name>
        <dbReference type="ChEBI" id="CHEBI:18420"/>
    </ligand>
</feature>
<feature type="transmembrane region" description="Helical" evidence="12">
    <location>
        <begin position="177"/>
        <end position="199"/>
    </location>
</feature>
<dbReference type="GO" id="GO:0046872">
    <property type="term" value="F:metal ion binding"/>
    <property type="evidence" value="ECO:0007669"/>
    <property type="project" value="UniProtKB-KW"/>
</dbReference>
<evidence type="ECO:0000256" key="6">
    <source>
        <dbReference type="ARBA" id="ARBA00022960"/>
    </source>
</evidence>
<comment type="catalytic activity">
    <reaction evidence="12">
        <text>UDP-N-acetyl-alpha-D-muramoyl-L-alanyl-gamma-D-glutamyl-meso-2,6-diaminopimeloyl-D-alanyl-D-alanine + di-trans,octa-cis-undecaprenyl phosphate = di-trans,octa-cis-undecaprenyl diphospho-N-acetyl-alpha-D-muramoyl-L-alanyl-D-glutamyl-meso-2,6-diaminopimeloyl-D-alanyl-D-alanine + UMP</text>
        <dbReference type="Rhea" id="RHEA:28386"/>
        <dbReference type="ChEBI" id="CHEBI:57865"/>
        <dbReference type="ChEBI" id="CHEBI:60392"/>
        <dbReference type="ChEBI" id="CHEBI:61386"/>
        <dbReference type="ChEBI" id="CHEBI:61387"/>
        <dbReference type="EC" id="2.7.8.13"/>
    </reaction>
</comment>
<keyword evidence="5 12" id="KW-0812">Transmembrane</keyword>
<keyword evidence="8 12" id="KW-1133">Transmembrane helix</keyword>
<evidence type="ECO:0000256" key="10">
    <source>
        <dbReference type="ARBA" id="ARBA00023306"/>
    </source>
</evidence>
<keyword evidence="7 12" id="KW-0573">Peptidoglycan synthesis</keyword>
<dbReference type="PANTHER" id="PTHR22926">
    <property type="entry name" value="PHOSPHO-N-ACETYLMURAMOYL-PENTAPEPTIDE-TRANSFERASE"/>
    <property type="match status" value="1"/>
</dbReference>
<evidence type="ECO:0000256" key="7">
    <source>
        <dbReference type="ARBA" id="ARBA00022984"/>
    </source>
</evidence>
<keyword evidence="4 12" id="KW-0808">Transferase</keyword>
<feature type="transmembrane region" description="Helical" evidence="12">
    <location>
        <begin position="74"/>
        <end position="93"/>
    </location>
</feature>
<feature type="transmembrane region" description="Helical" evidence="12">
    <location>
        <begin position="20"/>
        <end position="44"/>
    </location>
</feature>
<comment type="subcellular location">
    <subcellularLocation>
        <location evidence="12">Cell membrane</location>
        <topology evidence="12">Multi-pass membrane protein</topology>
    </subcellularLocation>
    <subcellularLocation>
        <location evidence="1">Membrane</location>
        <topology evidence="1">Multi-pass membrane protein</topology>
    </subcellularLocation>
</comment>
<organism evidence="15 16">
    <name type="scientific">Candidatus Moanibacter tarae</name>
    <dbReference type="NCBI Taxonomy" id="2200854"/>
    <lineage>
        <taxon>Bacteria</taxon>
        <taxon>Pseudomonadati</taxon>
        <taxon>Verrucomicrobiota</taxon>
        <taxon>Opitutia</taxon>
        <taxon>Puniceicoccales</taxon>
        <taxon>Puniceicoccales incertae sedis</taxon>
        <taxon>Candidatus Moanibacter</taxon>
    </lineage>
</organism>
<evidence type="ECO:0000256" key="11">
    <source>
        <dbReference type="ARBA" id="ARBA00023316"/>
    </source>
</evidence>
<keyword evidence="12 14" id="KW-0460">Magnesium</keyword>
<dbReference type="GO" id="GO:0071555">
    <property type="term" value="P:cell wall organization"/>
    <property type="evidence" value="ECO:0007669"/>
    <property type="project" value="UniProtKB-KW"/>
</dbReference>
<dbReference type="EMBL" id="CP029803">
    <property type="protein sequence ID" value="AWT60199.1"/>
    <property type="molecule type" value="Genomic_DNA"/>
</dbReference>
<dbReference type="EC" id="2.7.8.13" evidence="12 13"/>
<dbReference type="GO" id="GO:0051992">
    <property type="term" value="F:UDP-N-acetylmuramoyl-L-alanyl-D-glutamyl-meso-2,6-diaminopimelyl-D-alanyl-D-alanine:undecaprenyl-phosphate transferase activity"/>
    <property type="evidence" value="ECO:0007669"/>
    <property type="project" value="RHEA"/>
</dbReference>
<evidence type="ECO:0000313" key="16">
    <source>
        <dbReference type="Proteomes" id="UP000247465"/>
    </source>
</evidence>
<dbReference type="GO" id="GO:0005886">
    <property type="term" value="C:plasma membrane"/>
    <property type="evidence" value="ECO:0007669"/>
    <property type="project" value="UniProtKB-SubCell"/>
</dbReference>
<dbReference type="InterPro" id="IPR018480">
    <property type="entry name" value="PNAcMuramoyl-5peptid_Trfase_CS"/>
</dbReference>
<evidence type="ECO:0000256" key="2">
    <source>
        <dbReference type="ARBA" id="ARBA00005583"/>
    </source>
</evidence>
<protein>
    <recommendedName>
        <fullName evidence="12 13">Phospho-N-acetylmuramoyl-pentapeptide-transferase</fullName>
        <ecNumber evidence="12 13">2.7.8.13</ecNumber>
    </recommendedName>
    <alternativeName>
        <fullName evidence="12">UDP-MurNAc-pentapeptide phosphotransferase</fullName>
    </alternativeName>
</protein>
<dbReference type="InterPro" id="IPR000715">
    <property type="entry name" value="Glycosyl_transferase_4"/>
</dbReference>
<evidence type="ECO:0000256" key="14">
    <source>
        <dbReference type="PIRSR" id="PIRSR600715-1"/>
    </source>
</evidence>
<evidence type="ECO:0000256" key="8">
    <source>
        <dbReference type="ARBA" id="ARBA00022989"/>
    </source>
</evidence>
<keyword evidence="9 12" id="KW-0472">Membrane</keyword>
<keyword evidence="3 12" id="KW-0132">Cell division</keyword>
<dbReference type="Pfam" id="PF00953">
    <property type="entry name" value="Glycos_transf_4"/>
    <property type="match status" value="1"/>
</dbReference>
<evidence type="ECO:0000256" key="4">
    <source>
        <dbReference type="ARBA" id="ARBA00022679"/>
    </source>
</evidence>
<evidence type="ECO:0000256" key="12">
    <source>
        <dbReference type="HAMAP-Rule" id="MF_00038"/>
    </source>
</evidence>
<evidence type="ECO:0000256" key="9">
    <source>
        <dbReference type="ARBA" id="ARBA00023136"/>
    </source>
</evidence>
<evidence type="ECO:0000256" key="3">
    <source>
        <dbReference type="ARBA" id="ARBA00022618"/>
    </source>
</evidence>
<sequence length="366" mass="39839">MLSYLADYEAIFGPFRLFRYITLRSVLATATALMIGFMVGPWLLARLRGLGLAQELRSSSEVGRLAELHADKRNTPTMGGLLIFLSLTVSTVLWARPNIYVLVALFVFSGLTLVGFIDDFKKVKQQSSRGIPGSIKLIAQAFITLCALGFLLTHEPSSSKAAEIWIPFLKTPLFENAPFWFLAAFFFLVLAGSSNAINLTDGIDGLAIGCTISVFLVYAIMAYAAGHAIIADYLLVSNVSGSGELAVVCAATVGASLAFLWFNAHPAEVFMGDTGSLALGGLIGAIALMIHQPMTLVLVGGIFVIEALSVIIQVVSFKTRKKRIFRMAPLHHHFELKGWVESKVVVRFWILSLIFAFFGLATLKLR</sequence>
<dbReference type="CDD" id="cd06852">
    <property type="entry name" value="GT_MraY"/>
    <property type="match status" value="1"/>
</dbReference>
<dbReference type="NCBIfam" id="TIGR00445">
    <property type="entry name" value="mraY"/>
    <property type="match status" value="1"/>
</dbReference>
<feature type="transmembrane region" description="Helical" evidence="12">
    <location>
        <begin position="296"/>
        <end position="317"/>
    </location>
</feature>
<comment type="cofactor">
    <cofactor evidence="12 14">
        <name>Mg(2+)</name>
        <dbReference type="ChEBI" id="CHEBI:18420"/>
    </cofactor>
</comment>
<comment type="function">
    <text evidence="12">Catalyzes the initial step of the lipid cycle reactions in the biosynthesis of the cell wall peptidoglycan: transfers peptidoglycan precursor phospho-MurNAc-pentapeptide from UDP-MurNAc-pentapeptide onto the lipid carrier undecaprenyl phosphate, yielding undecaprenyl-pyrophosphoryl-MurNAc-pentapeptide, known as lipid I.</text>
</comment>
<keyword evidence="12" id="KW-1003">Cell membrane</keyword>
<dbReference type="UniPathway" id="UPA00219"/>
<dbReference type="InterPro" id="IPR003524">
    <property type="entry name" value="PNAcMuramoyl-5peptid_Trfase"/>
</dbReference>
<dbReference type="Pfam" id="PF10555">
    <property type="entry name" value="MraY_sig1"/>
    <property type="match status" value="1"/>
</dbReference>
<comment type="pathway">
    <text evidence="12">Cell wall biogenesis; peptidoglycan biosynthesis.</text>
</comment>
<accession>A0A2Z4AD93</accession>
<gene>
    <name evidence="12 15" type="primary">mraY</name>
    <name evidence="15" type="ORF">DF168_01401</name>
</gene>
<evidence type="ECO:0000256" key="1">
    <source>
        <dbReference type="ARBA" id="ARBA00004141"/>
    </source>
</evidence>
<feature type="transmembrane region" description="Helical" evidence="12">
    <location>
        <begin position="137"/>
        <end position="157"/>
    </location>
</feature>
<dbReference type="GO" id="GO:0009252">
    <property type="term" value="P:peptidoglycan biosynthetic process"/>
    <property type="evidence" value="ECO:0007669"/>
    <property type="project" value="UniProtKB-UniRule"/>
</dbReference>
<feature type="transmembrane region" description="Helical" evidence="12">
    <location>
        <begin position="206"/>
        <end position="225"/>
    </location>
</feature>
<evidence type="ECO:0000256" key="13">
    <source>
        <dbReference type="NCBIfam" id="TIGR00445"/>
    </source>
</evidence>
<keyword evidence="12 14" id="KW-0479">Metal-binding</keyword>
<dbReference type="PANTHER" id="PTHR22926:SF5">
    <property type="entry name" value="PHOSPHO-N-ACETYLMURAMOYL-PENTAPEPTIDE-TRANSFERASE HOMOLOG"/>
    <property type="match status" value="1"/>
</dbReference>
<evidence type="ECO:0000313" key="15">
    <source>
        <dbReference type="EMBL" id="AWT60199.1"/>
    </source>
</evidence>
<dbReference type="PROSITE" id="PS01347">
    <property type="entry name" value="MRAY_1"/>
    <property type="match status" value="1"/>
</dbReference>
<comment type="similarity">
    <text evidence="2 12">Belongs to the glycosyltransferase 4 family. MraY subfamily.</text>
</comment>
<feature type="transmembrane region" description="Helical" evidence="12">
    <location>
        <begin position="245"/>
        <end position="262"/>
    </location>
</feature>
<dbReference type="AlphaFoldDB" id="A0A2Z4AD93"/>